<dbReference type="NCBIfam" id="TIGR04211">
    <property type="entry name" value="SH3_and_anchor"/>
    <property type="match status" value="1"/>
</dbReference>
<evidence type="ECO:0000256" key="6">
    <source>
        <dbReference type="SAM" id="Coils"/>
    </source>
</evidence>
<evidence type="ECO:0000313" key="10">
    <source>
        <dbReference type="EMBL" id="EMS80150.1"/>
    </source>
</evidence>
<dbReference type="Pfam" id="PF08239">
    <property type="entry name" value="SH3_3"/>
    <property type="match status" value="1"/>
</dbReference>
<name>S0FZ17_9BACT</name>
<dbReference type="Proteomes" id="UP000014216">
    <property type="component" value="Unassembled WGS sequence"/>
</dbReference>
<comment type="subcellular location">
    <subcellularLocation>
        <location evidence="1">Membrane</location>
        <topology evidence="1">Single-pass membrane protein</topology>
    </subcellularLocation>
</comment>
<feature type="coiled-coil region" evidence="6">
    <location>
        <begin position="92"/>
        <end position="171"/>
    </location>
</feature>
<dbReference type="EMBL" id="APJX01000003">
    <property type="protein sequence ID" value="EMS80150.1"/>
    <property type="molecule type" value="Genomic_DNA"/>
</dbReference>
<dbReference type="PROSITE" id="PS51781">
    <property type="entry name" value="SH3B"/>
    <property type="match status" value="1"/>
</dbReference>
<evidence type="ECO:0000313" key="11">
    <source>
        <dbReference type="Proteomes" id="UP000014216"/>
    </source>
</evidence>
<keyword evidence="6" id="KW-0175">Coiled coil</keyword>
<keyword evidence="5 7" id="KW-0472">Membrane</keyword>
<proteinExistence type="predicted"/>
<organism evidence="9 11">
    <name type="scientific">Desulfotignum phosphitoxidans DSM 13687</name>
    <dbReference type="NCBI Taxonomy" id="1286635"/>
    <lineage>
        <taxon>Bacteria</taxon>
        <taxon>Pseudomonadati</taxon>
        <taxon>Thermodesulfobacteriota</taxon>
        <taxon>Desulfobacteria</taxon>
        <taxon>Desulfobacterales</taxon>
        <taxon>Desulfobacteraceae</taxon>
        <taxon>Desulfotignum</taxon>
    </lineage>
</organism>
<feature type="transmembrane region" description="Helical" evidence="7">
    <location>
        <begin position="172"/>
        <end position="191"/>
    </location>
</feature>
<evidence type="ECO:0000259" key="8">
    <source>
        <dbReference type="PROSITE" id="PS51781"/>
    </source>
</evidence>
<evidence type="ECO:0000256" key="7">
    <source>
        <dbReference type="SAM" id="Phobius"/>
    </source>
</evidence>
<comment type="caution">
    <text evidence="9">The sequence shown here is derived from an EMBL/GenBank/DDBJ whole genome shotgun (WGS) entry which is preliminary data.</text>
</comment>
<keyword evidence="11" id="KW-1185">Reference proteome</keyword>
<dbReference type="Gene3D" id="2.30.30.40">
    <property type="entry name" value="SH3 Domains"/>
    <property type="match status" value="1"/>
</dbReference>
<evidence type="ECO:0000256" key="5">
    <source>
        <dbReference type="ARBA" id="ARBA00023136"/>
    </source>
</evidence>
<sequence length="202" mass="23072">MTKWMKLCVILCVWGWVSGVGAQEMYVSGITKITMRTGPGVEHKILAMLESGSRLEVMEYQSDWSLVQTENQKQGWVLTRFLTEDKPLTFQVETLKKQNKDLADALEKLDTQNQILAEKNQALADIEEKYRDLKQASADFMELNEKYKALVQLSKEQAQQISMLKENLNNEAMLWFLSGAGVFIVGLILGLSTRKKKRHSLL</sequence>
<reference evidence="9 11" key="1">
    <citation type="journal article" date="2013" name="Genome Announc.">
        <title>Draft Genome Sequence of Desulfotignum phosphitoxidans DSM 13687 Strain FiPS-3.</title>
        <authorList>
            <person name="Poehlein A."/>
            <person name="Daniel R."/>
            <person name="Simeonova D.D."/>
        </authorList>
    </citation>
    <scope>NUCLEOTIDE SEQUENCE [LARGE SCALE GENOMIC DNA]</scope>
    <source>
        <strain evidence="9 11">DSM 13687</strain>
    </source>
</reference>
<dbReference type="AlphaFoldDB" id="S0FZ17"/>
<accession>S0FZ17</accession>
<keyword evidence="4 7" id="KW-1133">Transmembrane helix</keyword>
<evidence type="ECO:0000256" key="4">
    <source>
        <dbReference type="ARBA" id="ARBA00022989"/>
    </source>
</evidence>
<gene>
    <name evidence="10" type="ORF">Dpo_3c02940</name>
    <name evidence="9" type="ORF">Dpo_8c01310</name>
</gene>
<protein>
    <submittedName>
        <fullName evidence="9">SH3 type 3 domain-containing protein</fullName>
    </submittedName>
</protein>
<dbReference type="SMART" id="SM00287">
    <property type="entry name" value="SH3b"/>
    <property type="match status" value="1"/>
</dbReference>
<dbReference type="EMBL" id="APJX01000008">
    <property type="protein sequence ID" value="EMS78464.1"/>
    <property type="molecule type" value="Genomic_DNA"/>
</dbReference>
<keyword evidence="2 7" id="KW-0812">Transmembrane</keyword>
<dbReference type="GO" id="GO:0016020">
    <property type="term" value="C:membrane"/>
    <property type="evidence" value="ECO:0007669"/>
    <property type="project" value="UniProtKB-SubCell"/>
</dbReference>
<dbReference type="OrthoDB" id="5418566at2"/>
<evidence type="ECO:0000256" key="2">
    <source>
        <dbReference type="ARBA" id="ARBA00022692"/>
    </source>
</evidence>
<evidence type="ECO:0000256" key="1">
    <source>
        <dbReference type="ARBA" id="ARBA00004167"/>
    </source>
</evidence>
<keyword evidence="3" id="KW-0732">Signal</keyword>
<dbReference type="RefSeq" id="WP_006965490.1">
    <property type="nucleotide sequence ID" value="NZ_APJX01000003.1"/>
</dbReference>
<evidence type="ECO:0000256" key="3">
    <source>
        <dbReference type="ARBA" id="ARBA00022729"/>
    </source>
</evidence>
<evidence type="ECO:0000313" key="9">
    <source>
        <dbReference type="EMBL" id="EMS78464.1"/>
    </source>
</evidence>
<feature type="domain" description="SH3b" evidence="8">
    <location>
        <begin position="23"/>
        <end position="86"/>
    </location>
</feature>
<dbReference type="InterPro" id="IPR003646">
    <property type="entry name" value="SH3-like_bac-type"/>
</dbReference>
<dbReference type="InterPro" id="IPR016476">
    <property type="entry name" value="SH3_dom_pro"/>
</dbReference>